<dbReference type="InterPro" id="IPR005715">
    <property type="entry name" value="Glu_5kinase/COase_Synthase"/>
</dbReference>
<keyword evidence="6" id="KW-0418">Kinase</keyword>
<dbReference type="InterPro" id="IPR001057">
    <property type="entry name" value="Glu/AcGlu_kinase"/>
</dbReference>
<dbReference type="CDD" id="cd21157">
    <property type="entry name" value="PUA_G5K"/>
    <property type="match status" value="1"/>
</dbReference>
<keyword evidence="4" id="KW-0808">Transferase</keyword>
<dbReference type="InterPro" id="IPR001048">
    <property type="entry name" value="Asp/Glu/Uridylate_kinase"/>
</dbReference>
<evidence type="ECO:0000256" key="6">
    <source>
        <dbReference type="ARBA" id="ARBA00022777"/>
    </source>
</evidence>
<dbReference type="InterPro" id="IPR015947">
    <property type="entry name" value="PUA-like_sf"/>
</dbReference>
<dbReference type="NCBIfam" id="TIGR01027">
    <property type="entry name" value="proB"/>
    <property type="match status" value="1"/>
</dbReference>
<dbReference type="PRINTS" id="PR00474">
    <property type="entry name" value="GLU5KINASE"/>
</dbReference>
<dbReference type="AlphaFoldDB" id="A0AA39CNE0"/>
<dbReference type="InterPro" id="IPR019797">
    <property type="entry name" value="Glutamate_5-kinase_CS"/>
</dbReference>
<dbReference type="GO" id="GO:0005524">
    <property type="term" value="F:ATP binding"/>
    <property type="evidence" value="ECO:0007669"/>
    <property type="project" value="UniProtKB-KW"/>
</dbReference>
<dbReference type="InterPro" id="IPR041739">
    <property type="entry name" value="G5K_ProB"/>
</dbReference>
<dbReference type="InterPro" id="IPR036974">
    <property type="entry name" value="PUA_sf"/>
</dbReference>
<dbReference type="GO" id="GO:0003723">
    <property type="term" value="F:RNA binding"/>
    <property type="evidence" value="ECO:0007669"/>
    <property type="project" value="InterPro"/>
</dbReference>
<dbReference type="PANTHER" id="PTHR43654:SF1">
    <property type="entry name" value="ISOPENTENYL PHOSPHATE KINASE"/>
    <property type="match status" value="1"/>
</dbReference>
<dbReference type="Pfam" id="PF01472">
    <property type="entry name" value="PUA"/>
    <property type="match status" value="1"/>
</dbReference>
<dbReference type="SUPFAM" id="SSF54909">
    <property type="entry name" value="Dimeric alpha+beta barrel"/>
    <property type="match status" value="1"/>
</dbReference>
<sequence length="449" mass="47137">MRLPGFTDAVVQPHRDFLDALQAEGKLQLTGGFADGSGGAYVLCNVDGLAQAQAIVATDPLAPLMTVHAAHVASPFPEQALPSWRRAVLKVGSSLLAADGGGLSPRHALGLAQFVSANVLAGREVVIVSSGAVAAGRAILPRADEPGAAMAARQALAALGQAQLIGLWQRFFERPVAQVLLTHDDLRNRRRYLNARATLNELLRLGALPVVNENDTVSVDELKLGDNDNLAATVAALVDADALFIATDIDGLYSADPRTHADARPLHEVAELNDAVLAMAGGAGSVAGTGGMRTKLEAAAKAGRVGIETYLFNGRSGEVVRALAQDRLFGTRIHAARSREAARKHWLRHAPLGEGAILIDAGAAQAMREKGASLLPGGITGADGAFRRGDMVQVCWNTDAGRVCVARGVSQYAADDVRRIAGRHSRDIQTVLGYNYGGTVVHRDDLVLP</sequence>
<dbReference type="SUPFAM" id="SSF88697">
    <property type="entry name" value="PUA domain-like"/>
    <property type="match status" value="1"/>
</dbReference>
<keyword evidence="3" id="KW-0641">Proline biosynthesis</keyword>
<evidence type="ECO:0000256" key="1">
    <source>
        <dbReference type="ARBA" id="ARBA00022490"/>
    </source>
</evidence>
<gene>
    <name evidence="9" type="ORF">H2204_014550</name>
</gene>
<accession>A0AA39CNE0</accession>
<dbReference type="Gene3D" id="2.30.130.10">
    <property type="entry name" value="PUA domain"/>
    <property type="match status" value="1"/>
</dbReference>
<protein>
    <recommendedName>
        <fullName evidence="8">PUA domain-containing protein</fullName>
    </recommendedName>
</protein>
<evidence type="ECO:0000313" key="9">
    <source>
        <dbReference type="EMBL" id="KAJ9614694.1"/>
    </source>
</evidence>
<dbReference type="CDD" id="cd04242">
    <property type="entry name" value="AAK_G5K_ProB"/>
    <property type="match status" value="1"/>
</dbReference>
<keyword evidence="7" id="KW-0067">ATP-binding</keyword>
<name>A0AA39CNE0_9EURO</name>
<evidence type="ECO:0000256" key="7">
    <source>
        <dbReference type="ARBA" id="ARBA00022840"/>
    </source>
</evidence>
<dbReference type="PIRSF" id="PIRSF000729">
    <property type="entry name" value="GK"/>
    <property type="match status" value="1"/>
</dbReference>
<dbReference type="InterPro" id="IPR011529">
    <property type="entry name" value="Glu_5kinase"/>
</dbReference>
<keyword evidence="2" id="KW-0028">Amino-acid biosynthesis</keyword>
<evidence type="ECO:0000256" key="2">
    <source>
        <dbReference type="ARBA" id="ARBA00022605"/>
    </source>
</evidence>
<dbReference type="InterPro" id="IPR002478">
    <property type="entry name" value="PUA"/>
</dbReference>
<dbReference type="PANTHER" id="PTHR43654">
    <property type="entry name" value="GLUTAMATE 5-KINASE"/>
    <property type="match status" value="1"/>
</dbReference>
<reference evidence="9" key="1">
    <citation type="submission" date="2022-10" db="EMBL/GenBank/DDBJ databases">
        <title>Culturing micro-colonial fungi from biological soil crusts in the Mojave desert and describing Neophaeococcomyces mojavensis, and introducing the new genera and species Taxawa tesnikishii.</title>
        <authorList>
            <person name="Kurbessoian T."/>
            <person name="Stajich J.E."/>
        </authorList>
    </citation>
    <scope>NUCLEOTIDE SEQUENCE</scope>
    <source>
        <strain evidence="9">TK_35</strain>
    </source>
</reference>
<dbReference type="PROSITE" id="PS00902">
    <property type="entry name" value="GLUTAMATE_5_KINASE"/>
    <property type="match status" value="1"/>
</dbReference>
<dbReference type="GO" id="GO:0004349">
    <property type="term" value="F:glutamate 5-kinase activity"/>
    <property type="evidence" value="ECO:0007669"/>
    <property type="project" value="InterPro"/>
</dbReference>
<evidence type="ECO:0000259" key="8">
    <source>
        <dbReference type="SMART" id="SM00359"/>
    </source>
</evidence>
<dbReference type="GO" id="GO:0005829">
    <property type="term" value="C:cytosol"/>
    <property type="evidence" value="ECO:0007669"/>
    <property type="project" value="TreeGrafter"/>
</dbReference>
<organism evidence="9">
    <name type="scientific">Knufia peltigerae</name>
    <dbReference type="NCBI Taxonomy" id="1002370"/>
    <lineage>
        <taxon>Eukaryota</taxon>
        <taxon>Fungi</taxon>
        <taxon>Dikarya</taxon>
        <taxon>Ascomycota</taxon>
        <taxon>Pezizomycotina</taxon>
        <taxon>Eurotiomycetes</taxon>
        <taxon>Chaetothyriomycetidae</taxon>
        <taxon>Chaetothyriales</taxon>
        <taxon>Trichomeriaceae</taxon>
        <taxon>Knufia</taxon>
    </lineage>
</organism>
<feature type="domain" description="PUA" evidence="8">
    <location>
        <begin position="355"/>
        <end position="441"/>
    </location>
</feature>
<dbReference type="HAMAP" id="MF_00456">
    <property type="entry name" value="ProB"/>
    <property type="match status" value="1"/>
</dbReference>
<dbReference type="EMBL" id="JAPDRN010000189">
    <property type="protein sequence ID" value="KAJ9614694.1"/>
    <property type="molecule type" value="Genomic_DNA"/>
</dbReference>
<dbReference type="PROSITE" id="PS50890">
    <property type="entry name" value="PUA"/>
    <property type="match status" value="1"/>
</dbReference>
<dbReference type="Gene3D" id="3.40.1160.10">
    <property type="entry name" value="Acetylglutamate kinase-like"/>
    <property type="match status" value="1"/>
</dbReference>
<keyword evidence="1" id="KW-0963">Cytoplasm</keyword>
<dbReference type="FunFam" id="3.40.1160.10:FF:000018">
    <property type="entry name" value="Glutamate 5-kinase"/>
    <property type="match status" value="1"/>
</dbReference>
<dbReference type="InterPro" id="IPR011008">
    <property type="entry name" value="Dimeric_a/b-barrel"/>
</dbReference>
<dbReference type="InterPro" id="IPR036393">
    <property type="entry name" value="AceGlu_kinase-like_sf"/>
</dbReference>
<comment type="caution">
    <text evidence="9">The sequence shown here is derived from an EMBL/GenBank/DDBJ whole genome shotgun (WGS) entry which is preliminary data.</text>
</comment>
<evidence type="ECO:0000256" key="3">
    <source>
        <dbReference type="ARBA" id="ARBA00022650"/>
    </source>
</evidence>
<dbReference type="Pfam" id="PF00696">
    <property type="entry name" value="AA_kinase"/>
    <property type="match status" value="1"/>
</dbReference>
<proteinExistence type="inferred from homology"/>
<keyword evidence="5" id="KW-0547">Nucleotide-binding</keyword>
<dbReference type="GO" id="GO:1901607">
    <property type="term" value="P:alpha-amino acid biosynthetic process"/>
    <property type="evidence" value="ECO:0007669"/>
    <property type="project" value="UniProtKB-ARBA"/>
</dbReference>
<evidence type="ECO:0000256" key="5">
    <source>
        <dbReference type="ARBA" id="ARBA00022741"/>
    </source>
</evidence>
<dbReference type="SUPFAM" id="SSF53633">
    <property type="entry name" value="Carbamate kinase-like"/>
    <property type="match status" value="1"/>
</dbReference>
<dbReference type="SMART" id="SM00359">
    <property type="entry name" value="PUA"/>
    <property type="match status" value="1"/>
</dbReference>
<evidence type="ECO:0000256" key="4">
    <source>
        <dbReference type="ARBA" id="ARBA00022679"/>
    </source>
</evidence>